<reference evidence="2 3" key="1">
    <citation type="journal article" date="2013" name="PLoS Genet.">
        <title>The genome and development-dependent transcriptomes of Pyronema confluens: a window into fungal evolution.</title>
        <authorList>
            <person name="Traeger S."/>
            <person name="Altegoer F."/>
            <person name="Freitag M."/>
            <person name="Gabaldon T."/>
            <person name="Kempken F."/>
            <person name="Kumar A."/>
            <person name="Marcet-Houben M."/>
            <person name="Poggeler S."/>
            <person name="Stajich J.E."/>
            <person name="Nowrousian M."/>
        </authorList>
    </citation>
    <scope>NUCLEOTIDE SEQUENCE [LARGE SCALE GENOMIC DNA]</scope>
    <source>
        <strain evidence="3">CBS 100304</strain>
        <tissue evidence="2">Vegetative mycelium</tissue>
    </source>
</reference>
<dbReference type="AlphaFoldDB" id="U4LL24"/>
<feature type="region of interest" description="Disordered" evidence="1">
    <location>
        <begin position="276"/>
        <end position="296"/>
    </location>
</feature>
<evidence type="ECO:0000313" key="2">
    <source>
        <dbReference type="EMBL" id="CCX30070.1"/>
    </source>
</evidence>
<sequence>MIKDIDLDDERALTVYVDSSDENYLTDAQVTYPHDDESTDRGPSSLEVNRSNSERSSNVERRQAAGAIEALASVPENSDLPSLTSGSSIRDTDADSSVMDDRGNLILGYRLADPREYRVGSDYSDNSSRPCYFQFQGCQQRFYGDVDRIEGFQFVRDIISHLSEAGHVNPPRDYYCCNIPGCGWSPGTGCSWSAVFGHALGLHIETENCRYDSNLLDQLVRFQMITSEEAENIKRHMEPALRHRNQTQRVDERPRTLPNVPDMFHDLLLGVGSGAMQGYQQENGPRNLGNRYNPDR</sequence>
<accession>U4LL24</accession>
<keyword evidence="3" id="KW-1185">Reference proteome</keyword>
<evidence type="ECO:0000256" key="1">
    <source>
        <dbReference type="SAM" id="MobiDB-lite"/>
    </source>
</evidence>
<feature type="compositionally biased region" description="Polar residues" evidence="1">
    <location>
        <begin position="75"/>
        <end position="89"/>
    </location>
</feature>
<protein>
    <submittedName>
        <fullName evidence="2">Uncharacterized protein</fullName>
    </submittedName>
</protein>
<name>U4LL24_PYROM</name>
<dbReference type="Proteomes" id="UP000018144">
    <property type="component" value="Unassembled WGS sequence"/>
</dbReference>
<gene>
    <name evidence="2" type="ORF">PCON_08096</name>
</gene>
<dbReference type="EMBL" id="HF935418">
    <property type="protein sequence ID" value="CCX30070.1"/>
    <property type="molecule type" value="Genomic_DNA"/>
</dbReference>
<evidence type="ECO:0000313" key="3">
    <source>
        <dbReference type="Proteomes" id="UP000018144"/>
    </source>
</evidence>
<proteinExistence type="predicted"/>
<feature type="compositionally biased region" description="Low complexity" evidence="1">
    <location>
        <begin position="44"/>
        <end position="56"/>
    </location>
</feature>
<feature type="region of interest" description="Disordered" evidence="1">
    <location>
        <begin position="31"/>
        <end position="95"/>
    </location>
</feature>
<organism evidence="2 3">
    <name type="scientific">Pyronema omphalodes (strain CBS 100304)</name>
    <name type="common">Pyronema confluens</name>
    <dbReference type="NCBI Taxonomy" id="1076935"/>
    <lineage>
        <taxon>Eukaryota</taxon>
        <taxon>Fungi</taxon>
        <taxon>Dikarya</taxon>
        <taxon>Ascomycota</taxon>
        <taxon>Pezizomycotina</taxon>
        <taxon>Pezizomycetes</taxon>
        <taxon>Pezizales</taxon>
        <taxon>Pyronemataceae</taxon>
        <taxon>Pyronema</taxon>
    </lineage>
</organism>